<dbReference type="InterPro" id="IPR056948">
    <property type="entry name" value="PNGaseA_N"/>
</dbReference>
<evidence type="ECO:0000259" key="2">
    <source>
        <dbReference type="Pfam" id="PF12222"/>
    </source>
</evidence>
<proteinExistence type="predicted"/>
<sequence length="1196" mass="130163">MRYRDIDYVTGLSQSNGERINSAAQDERHAPTNANQVSTANSCGSVAKIPQKETLASITSWALKVEAELKSFAFFHQVKGFFVLASCHPKSTIFKKGGSPLGTDFLAMIAKKDDSAVHFHTWVAGKSIQILNDVRIDTANAKQKALAAILPPGKPGEIAIGCHKGSVAANVHAVRKQLRGLISEASGRRLNCAWPGKNCKKKLKEKKLKLCVAENDWNIVKSNILQPLEKLHKGPFLGVLACIQTKKITLTYGETNSDSEDDDKEAPSDSEEDTHLDNYSLNSGSKDNNTDKSTDSSPSKGRARQTNNLSKKKEKTSKKKENTSKKKSHSSHYKHLQLCPERKLSREKAAAKKKVSTLAKKQSHLNRVNRASEWDVSTTRANVSNTNPVPGTLNDENLNNAGKASTASGRGNATEAIPTLDPVLSTLTNVVGFMLRVVVGLMLRVVDASSTARLYPLGDPTGLSHRQALLGSCLIQQNPTRFFPLKPSKAGTAPPGVVKDACGALNPPFIQSYGGDQWRRGKGRTPSVTKTKHSDERFLHWLGYRLIDPVVCMSGSSSSSSIKDCKTAYFRVDIYRNFLPPSSHGDHDVNGSHKQLQARQTIMRPNPLRNFEVREPPAVPHSQPCEMVILEHTFSNSYGKPANASYSPPNECGEPGSWASVIFNLTTTSIGAQYDRIGMLYLNDIEVWRTSTAEPTPQGIIWTVTRDMSKYTPLLSRPGSFSLDIGNIVDQSLGLTGNFEVTLSAKFYPPTADFPAGKTADRIINMGHSSGNNMTNFLTFPQNLATAYVELFASGSGKEEFWYTNVPDEYTPKLDPNNQGNVVGKGPFREVQVWIDNLLAGVAYPFPVIYTGGILLSWWRPMPAIGAFDLPSYIVDISPFVPLLSDSRAHNFTLVVQGQGVNGSINPDWLFSASVFTSLDPSGVRTTGKILAHSTDSNTTVSVPADVSNPPEIDPTALVSFVTHSFRNLSISSTVVTGTGGSQVVSTQQNMTFINQQSWAPGHQYQSVLMRSQGSITSNHGGKTDKIDEFYYPFNMTLSSVAGASSTTIVGHLNHTYKRSQTFPLRSALGGIKVATLQESQGQLVLDANGRAVSGVGRTMQKFNYKNGMGGTYTRNVDIYNSTKTITDEESGTLAVSKPKVSSESLLSEESLGTSRLSTSTLTESVLPLSATSDWYKQLLGDDSVLGSPCRTLFMI</sequence>
<feature type="compositionally biased region" description="Acidic residues" evidence="1">
    <location>
        <begin position="257"/>
        <end position="274"/>
    </location>
</feature>
<gene>
    <name evidence="3" type="ORF">PCANC_09832</name>
</gene>
<dbReference type="Proteomes" id="UP000235388">
    <property type="component" value="Unassembled WGS sequence"/>
</dbReference>
<feature type="compositionally biased region" description="Polar residues" evidence="1">
    <location>
        <begin position="277"/>
        <end position="287"/>
    </location>
</feature>
<accession>A0A2N5T0J6</accession>
<evidence type="ECO:0000313" key="4">
    <source>
        <dbReference type="Proteomes" id="UP000235388"/>
    </source>
</evidence>
<protein>
    <recommendedName>
        <fullName evidence="2">Peptide N-acetyl-beta-D-glucosaminyl asparaginase amidase A N-terminal domain-containing protein</fullName>
    </recommendedName>
</protein>
<keyword evidence="4" id="KW-1185">Reference proteome</keyword>
<dbReference type="InterPro" id="IPR021102">
    <property type="entry name" value="PNGase_A"/>
</dbReference>
<reference evidence="3 4" key="1">
    <citation type="submission" date="2017-11" db="EMBL/GenBank/DDBJ databases">
        <title>De novo assembly and phasing of dikaryotic genomes from two isolates of Puccinia coronata f. sp. avenae, the causal agent of oat crown rust.</title>
        <authorList>
            <person name="Miller M.E."/>
            <person name="Zhang Y."/>
            <person name="Omidvar V."/>
            <person name="Sperschneider J."/>
            <person name="Schwessinger B."/>
            <person name="Raley C."/>
            <person name="Palmer J.M."/>
            <person name="Garnica D."/>
            <person name="Upadhyaya N."/>
            <person name="Rathjen J."/>
            <person name="Taylor J.M."/>
            <person name="Park R.F."/>
            <person name="Dodds P.N."/>
            <person name="Hirsch C.D."/>
            <person name="Kianian S.F."/>
            <person name="Figueroa M."/>
        </authorList>
    </citation>
    <scope>NUCLEOTIDE SEQUENCE [LARGE SCALE GENOMIC DNA]</scope>
    <source>
        <strain evidence="3">12NC29</strain>
    </source>
</reference>
<dbReference type="PANTHER" id="PTHR31104">
    <property type="entry name" value="PEPTIDE-N4-(N-ACETYL-BETA-GLUCOSAMINYL)ASPARAGINE AMIDASE A PROTEIN"/>
    <property type="match status" value="1"/>
</dbReference>
<evidence type="ECO:0000256" key="1">
    <source>
        <dbReference type="SAM" id="MobiDB-lite"/>
    </source>
</evidence>
<evidence type="ECO:0000313" key="3">
    <source>
        <dbReference type="EMBL" id="PLW19009.1"/>
    </source>
</evidence>
<feature type="compositionally biased region" description="Polar residues" evidence="1">
    <location>
        <begin position="375"/>
        <end position="411"/>
    </location>
</feature>
<organism evidence="3 4">
    <name type="scientific">Puccinia coronata f. sp. avenae</name>
    <dbReference type="NCBI Taxonomy" id="200324"/>
    <lineage>
        <taxon>Eukaryota</taxon>
        <taxon>Fungi</taxon>
        <taxon>Dikarya</taxon>
        <taxon>Basidiomycota</taxon>
        <taxon>Pucciniomycotina</taxon>
        <taxon>Pucciniomycetes</taxon>
        <taxon>Pucciniales</taxon>
        <taxon>Pucciniaceae</taxon>
        <taxon>Puccinia</taxon>
    </lineage>
</organism>
<feature type="compositionally biased region" description="Basic and acidic residues" evidence="1">
    <location>
        <begin position="340"/>
        <end position="350"/>
    </location>
</feature>
<dbReference type="STRING" id="200324.A0A2N5T0J6"/>
<dbReference type="EMBL" id="PGCJ01000820">
    <property type="protein sequence ID" value="PLW19009.1"/>
    <property type="molecule type" value="Genomic_DNA"/>
</dbReference>
<dbReference type="OrthoDB" id="1612078at2759"/>
<dbReference type="Pfam" id="PF25156">
    <property type="entry name" value="PNGase_A_C"/>
    <property type="match status" value="1"/>
</dbReference>
<dbReference type="AlphaFoldDB" id="A0A2N5T0J6"/>
<feature type="region of interest" description="Disordered" evidence="1">
    <location>
        <begin position="253"/>
        <end position="412"/>
    </location>
</feature>
<name>A0A2N5T0J6_9BASI</name>
<comment type="caution">
    <text evidence="3">The sequence shown here is derived from an EMBL/GenBank/DDBJ whole genome shotgun (WGS) entry which is preliminary data.</text>
</comment>
<feature type="domain" description="Peptide N-acetyl-beta-D-glucosaminyl asparaginase amidase A N-terminal" evidence="2">
    <location>
        <begin position="621"/>
        <end position="933"/>
    </location>
</feature>
<feature type="compositionally biased region" description="Basic residues" evidence="1">
    <location>
        <begin position="325"/>
        <end position="335"/>
    </location>
</feature>
<dbReference type="Pfam" id="PF12222">
    <property type="entry name" value="PNGaseA"/>
    <property type="match status" value="1"/>
</dbReference>